<evidence type="ECO:0000256" key="1">
    <source>
        <dbReference type="SAM" id="SignalP"/>
    </source>
</evidence>
<reference evidence="3" key="2">
    <citation type="submission" date="2019-02" db="EMBL/GenBank/DDBJ databases">
        <title>Granulicella sibirica sp. nov., a psychrotolerant acidobacterium isolated from an organic soil layer in forested tundra, West Siberia.</title>
        <authorList>
            <person name="Oshkin I.Y."/>
            <person name="Kulichevskaya I.S."/>
            <person name="Rijpstra W.I.C."/>
            <person name="Sinninghe Damste J.S."/>
            <person name="Rakitin A.L."/>
            <person name="Ravin N.V."/>
            <person name="Dedysh S.N."/>
        </authorList>
    </citation>
    <scope>NUCLEOTIDE SEQUENCE [LARGE SCALE GENOMIC DNA]</scope>
    <source>
        <strain evidence="3">AF10</strain>
    </source>
</reference>
<gene>
    <name evidence="2" type="ORF">GRAN_2927</name>
</gene>
<dbReference type="AlphaFoldDB" id="A0A4Q0T158"/>
<evidence type="ECO:0000313" key="3">
    <source>
        <dbReference type="Proteomes" id="UP000289437"/>
    </source>
</evidence>
<keyword evidence="3" id="KW-1185">Reference proteome</keyword>
<protein>
    <recommendedName>
        <fullName evidence="4">Outer membrane protein beta-barrel domain-containing protein</fullName>
    </recommendedName>
</protein>
<dbReference type="OrthoDB" id="120519at2"/>
<reference evidence="2 3" key="1">
    <citation type="submission" date="2018-11" db="EMBL/GenBank/DDBJ databases">
        <authorList>
            <person name="Mardanov A.V."/>
            <person name="Ravin N.V."/>
            <person name="Dedysh S.N."/>
        </authorList>
    </citation>
    <scope>NUCLEOTIDE SEQUENCE [LARGE SCALE GENOMIC DNA]</scope>
    <source>
        <strain evidence="2 3">AF10</strain>
    </source>
</reference>
<feature type="chain" id="PRO_5020903724" description="Outer membrane protein beta-barrel domain-containing protein" evidence="1">
    <location>
        <begin position="24"/>
        <end position="286"/>
    </location>
</feature>
<name>A0A4Q0T158_9BACT</name>
<comment type="caution">
    <text evidence="2">The sequence shown here is derived from an EMBL/GenBank/DDBJ whole genome shotgun (WGS) entry which is preliminary data.</text>
</comment>
<keyword evidence="1" id="KW-0732">Signal</keyword>
<proteinExistence type="predicted"/>
<feature type="signal peptide" evidence="1">
    <location>
        <begin position="1"/>
        <end position="23"/>
    </location>
</feature>
<dbReference type="Gene3D" id="2.40.160.170">
    <property type="match status" value="1"/>
</dbReference>
<dbReference type="EMBL" id="RDSM01000002">
    <property type="protein sequence ID" value="RXH56070.1"/>
    <property type="molecule type" value="Genomic_DNA"/>
</dbReference>
<evidence type="ECO:0000313" key="2">
    <source>
        <dbReference type="EMBL" id="RXH56070.1"/>
    </source>
</evidence>
<sequence length="286" mass="30158">MPARMYVPFALLLGVASTGIALAQDGPKDFSTSTRDLPSFVAAPVIGGGSSSTGGATPTVSFLGAFSSIGADAHIGLGGIGFDVATPLTRRINIRLGGDFFRYTDTFVEDQANVTASLKLGSGHASVDWFPFNNSFRISPMINFVNNNRVRATVLVPAGTTITLSGSDYVSSATDPLHGSGSVDFRRTSPGLTIGFGNIIAHTPKHLSFPVELGFYYVGQPTLKIAFSGSACDPSVPASIGCESVTDDPDFQQSLNEFRARNNNNLSYASFFPVLTVGVGYRFSLF</sequence>
<accession>A0A4Q0T158</accession>
<evidence type="ECO:0008006" key="4">
    <source>
        <dbReference type="Google" id="ProtNLM"/>
    </source>
</evidence>
<organism evidence="2 3">
    <name type="scientific">Granulicella sibirica</name>
    <dbReference type="NCBI Taxonomy" id="2479048"/>
    <lineage>
        <taxon>Bacteria</taxon>
        <taxon>Pseudomonadati</taxon>
        <taxon>Acidobacteriota</taxon>
        <taxon>Terriglobia</taxon>
        <taxon>Terriglobales</taxon>
        <taxon>Acidobacteriaceae</taxon>
        <taxon>Granulicella</taxon>
    </lineage>
</organism>
<dbReference type="Proteomes" id="UP000289437">
    <property type="component" value="Unassembled WGS sequence"/>
</dbReference>
<dbReference type="RefSeq" id="WP_128913597.1">
    <property type="nucleotide sequence ID" value="NZ_RDSM01000002.1"/>
</dbReference>